<comment type="cofactor">
    <cofactor evidence="1 3">
        <name>pyridoxal 5'-phosphate</name>
        <dbReference type="ChEBI" id="CHEBI:597326"/>
    </cofactor>
</comment>
<evidence type="ECO:0000313" key="6">
    <source>
        <dbReference type="Proteomes" id="UP000264719"/>
    </source>
</evidence>
<dbReference type="InterPro" id="IPR015424">
    <property type="entry name" value="PyrdxlP-dep_Trfase"/>
</dbReference>
<accession>A0A348W8U0</accession>
<dbReference type="SUPFAM" id="SSF53383">
    <property type="entry name" value="PLP-dependent transferases"/>
    <property type="match status" value="1"/>
</dbReference>
<name>A0A348W8U0_9RHOB</name>
<evidence type="ECO:0000256" key="1">
    <source>
        <dbReference type="ARBA" id="ARBA00001933"/>
    </source>
</evidence>
<dbReference type="EMBL" id="DMVW01000040">
    <property type="protein sequence ID" value="HAR50952.1"/>
    <property type="molecule type" value="Genomic_DNA"/>
</dbReference>
<sequence length="262" mass="27464">MPDATTPLPVQTPRDHGGGLDAAIARHGGDRRGWLDLSTGINPTPYPVGPLPHDAWTALPDAGAMEGLLTAARALWQVPDALGIVAAPGASALIARIPALWPALGSGQTGGRAHVPAPTYNEHGASLAAHGWTLTEDQPDLRVIVHPNNPTGTWHGVEMLDAPRMVVDESFCDIAPERSLLPHLPEGDHLVLKSFGKFWGLAGLRLGFAIGPRHLTARLAELIGPWPVSGPGLAIATAALSDQAWAEATRARLARDAARLDG</sequence>
<dbReference type="Gene3D" id="3.90.1150.10">
    <property type="entry name" value="Aspartate Aminotransferase, domain 1"/>
    <property type="match status" value="1"/>
</dbReference>
<evidence type="ECO:0000256" key="3">
    <source>
        <dbReference type="RuleBase" id="RU000481"/>
    </source>
</evidence>
<comment type="caution">
    <text evidence="5">The sequence shown here is derived from an EMBL/GenBank/DDBJ whole genome shotgun (WGS) entry which is preliminary data.</text>
</comment>
<evidence type="ECO:0000313" key="5">
    <source>
        <dbReference type="EMBL" id="HAR50952.1"/>
    </source>
</evidence>
<feature type="non-terminal residue" evidence="5">
    <location>
        <position position="262"/>
    </location>
</feature>
<protein>
    <recommendedName>
        <fullName evidence="3">Aminotransferase</fullName>
        <ecNumber evidence="3">2.6.1.-</ecNumber>
    </recommendedName>
</protein>
<dbReference type="InterPro" id="IPR015422">
    <property type="entry name" value="PyrdxlP-dep_Trfase_small"/>
</dbReference>
<dbReference type="GO" id="GO:0030170">
    <property type="term" value="F:pyridoxal phosphate binding"/>
    <property type="evidence" value="ECO:0007669"/>
    <property type="project" value="InterPro"/>
</dbReference>
<dbReference type="Pfam" id="PF00155">
    <property type="entry name" value="Aminotran_1_2"/>
    <property type="match status" value="1"/>
</dbReference>
<evidence type="ECO:0000256" key="2">
    <source>
        <dbReference type="ARBA" id="ARBA00022898"/>
    </source>
</evidence>
<dbReference type="GO" id="GO:0008483">
    <property type="term" value="F:transaminase activity"/>
    <property type="evidence" value="ECO:0007669"/>
    <property type="project" value="UniProtKB-KW"/>
</dbReference>
<dbReference type="Proteomes" id="UP000264719">
    <property type="component" value="Unassembled WGS sequence"/>
</dbReference>
<gene>
    <name evidence="5" type="ORF">DCS45_03605</name>
</gene>
<keyword evidence="2" id="KW-0663">Pyridoxal phosphate</keyword>
<comment type="similarity">
    <text evidence="3">Belongs to the class-I pyridoxal-phosphate-dependent aminotransferase family.</text>
</comment>
<keyword evidence="3" id="KW-0032">Aminotransferase</keyword>
<dbReference type="InterPro" id="IPR015421">
    <property type="entry name" value="PyrdxlP-dep_Trfase_major"/>
</dbReference>
<feature type="domain" description="Aminotransferase class I/classII large" evidence="4">
    <location>
        <begin position="147"/>
        <end position="260"/>
    </location>
</feature>
<dbReference type="PROSITE" id="PS00105">
    <property type="entry name" value="AA_TRANSFER_CLASS_1"/>
    <property type="match status" value="1"/>
</dbReference>
<dbReference type="EC" id="2.6.1.-" evidence="3"/>
<keyword evidence="3" id="KW-0808">Transferase</keyword>
<proteinExistence type="inferred from homology"/>
<dbReference type="AlphaFoldDB" id="A0A348W8U0"/>
<dbReference type="InterPro" id="IPR004839">
    <property type="entry name" value="Aminotransferase_I/II_large"/>
</dbReference>
<dbReference type="Gene3D" id="3.40.640.10">
    <property type="entry name" value="Type I PLP-dependent aspartate aminotransferase-like (Major domain)"/>
    <property type="match status" value="1"/>
</dbReference>
<dbReference type="PANTHER" id="PTHR42885">
    <property type="entry name" value="HISTIDINOL-PHOSPHATE AMINOTRANSFERASE-RELATED"/>
    <property type="match status" value="1"/>
</dbReference>
<dbReference type="InterPro" id="IPR004838">
    <property type="entry name" value="NHTrfase_class1_PyrdxlP-BS"/>
</dbReference>
<reference evidence="5 6" key="1">
    <citation type="journal article" date="2018" name="Nat. Biotechnol.">
        <title>A standardized bacterial taxonomy based on genome phylogeny substantially revises the tree of life.</title>
        <authorList>
            <person name="Parks D.H."/>
            <person name="Chuvochina M."/>
            <person name="Waite D.W."/>
            <person name="Rinke C."/>
            <person name="Skarshewski A."/>
            <person name="Chaumeil P.A."/>
            <person name="Hugenholtz P."/>
        </authorList>
    </citation>
    <scope>NUCLEOTIDE SEQUENCE [LARGE SCALE GENOMIC DNA]</scope>
    <source>
        <strain evidence="5">UBA9169</strain>
    </source>
</reference>
<dbReference type="PANTHER" id="PTHR42885:SF1">
    <property type="entry name" value="THREONINE-PHOSPHATE DECARBOXYLASE"/>
    <property type="match status" value="1"/>
</dbReference>
<organism evidence="5 6">
    <name type="scientific">Roseovarius nubinhibens</name>
    <dbReference type="NCBI Taxonomy" id="314263"/>
    <lineage>
        <taxon>Bacteria</taxon>
        <taxon>Pseudomonadati</taxon>
        <taxon>Pseudomonadota</taxon>
        <taxon>Alphaproteobacteria</taxon>
        <taxon>Rhodobacterales</taxon>
        <taxon>Roseobacteraceae</taxon>
        <taxon>Roseovarius</taxon>
    </lineage>
</organism>
<evidence type="ECO:0000259" key="4">
    <source>
        <dbReference type="Pfam" id="PF00155"/>
    </source>
</evidence>